<evidence type="ECO:0000256" key="11">
    <source>
        <dbReference type="ARBA" id="ARBA00023163"/>
    </source>
</evidence>
<evidence type="ECO:0000256" key="2">
    <source>
        <dbReference type="ARBA" id="ARBA00022515"/>
    </source>
</evidence>
<keyword evidence="6 13" id="KW-0479">Metal-binding</keyword>
<dbReference type="GO" id="GO:0003677">
    <property type="term" value="F:DNA binding"/>
    <property type="evidence" value="ECO:0007669"/>
    <property type="project" value="UniProtKB-KW"/>
</dbReference>
<dbReference type="InterPro" id="IPR013264">
    <property type="entry name" value="DNAG_N"/>
</dbReference>
<dbReference type="PANTHER" id="PTHR30313">
    <property type="entry name" value="DNA PRIMASE"/>
    <property type="match status" value="1"/>
</dbReference>
<dbReference type="GO" id="GO:0005737">
    <property type="term" value="C:cytoplasm"/>
    <property type="evidence" value="ECO:0007669"/>
    <property type="project" value="TreeGrafter"/>
</dbReference>
<dbReference type="InterPro" id="IPR006295">
    <property type="entry name" value="DNA_primase_DnaG"/>
</dbReference>
<sequence length="640" mass="73530">MISRKTIDEIFSTARVEEVIGEFISLKKSGSNFKGLSPFSNEKTPSFIVSPAKQIWKDFSSGKGGTVVSFLMEHEQYTYPEALTWLARRYQIEIEEDGEADPEQLKKTKEKETLFLISKKAQDFFRQQLLETQEGKNIGGAYFREREISKESIDEFGLGYSPEQWDALAQHLLAQGYNFVQLEAAGLVVGNENRPIDRFRDRVIFPIHSFSGRILGFAGRILNSNKKTAKYLNSPETEIYHKSEILYGIYQAKQEIIRKNQCILVEGYTDVISLHQKGVKNVVASSGTALTPEQIRLIKRLTKNIILIYDGDNAGVKATQRSVDLILEQDLDVRIVNLPAEYDPDSFAKEYEGEEITNYIEENSLSFLDYQLKPYQNKNLSIGEQSAMIDKSVSSISLIASELKQELLIREMASITGLSEDILFRSLAKARIETHRKTFQSAHKNKLEENELKSKQHAINPYFIVEEEIIKTILSFGQETITFEIEEEGEVKILESKVQDEIIEQLREDDISFEHQHYKGILENIIAFLSKGENLVQSLLFDEESEMQSIVSQMILEPYQLSNWKKMGMVIPGKRENLKSHVENLILNYKKLVLQERINLSQEDLKNEELTPLEQQKVLEKIIFYNQILRQINIKLGRAV</sequence>
<evidence type="ECO:0000256" key="1">
    <source>
        <dbReference type="ARBA" id="ARBA00022478"/>
    </source>
</evidence>
<keyword evidence="4 12" id="KW-0548">Nucleotidyltransferase</keyword>
<dbReference type="FunFam" id="3.90.580.10:FF:000001">
    <property type="entry name" value="DNA primase"/>
    <property type="match status" value="1"/>
</dbReference>
<dbReference type="Pfam" id="PF13155">
    <property type="entry name" value="Toprim_2"/>
    <property type="match status" value="1"/>
</dbReference>
<dbReference type="Pfam" id="PF01807">
    <property type="entry name" value="Zn_ribbon_DnaG"/>
    <property type="match status" value="1"/>
</dbReference>
<evidence type="ECO:0000313" key="16">
    <source>
        <dbReference type="Proteomes" id="UP000262142"/>
    </source>
</evidence>
<dbReference type="OrthoDB" id="9803773at2"/>
<comment type="similarity">
    <text evidence="12 13">Belongs to the DnaG primase family.</text>
</comment>
<feature type="domain" description="Toprim" evidence="14">
    <location>
        <begin position="260"/>
        <end position="341"/>
    </location>
</feature>
<evidence type="ECO:0000256" key="3">
    <source>
        <dbReference type="ARBA" id="ARBA00022679"/>
    </source>
</evidence>
<keyword evidence="16" id="KW-1185">Reference proteome</keyword>
<evidence type="ECO:0000256" key="6">
    <source>
        <dbReference type="ARBA" id="ARBA00022723"/>
    </source>
</evidence>
<dbReference type="EMBL" id="UNSC01000003">
    <property type="protein sequence ID" value="SZD72262.1"/>
    <property type="molecule type" value="Genomic_DNA"/>
</dbReference>
<dbReference type="SUPFAM" id="SSF56731">
    <property type="entry name" value="DNA primase core"/>
    <property type="match status" value="1"/>
</dbReference>
<keyword evidence="2 12" id="KW-0639">Primosome</keyword>
<dbReference type="Pfam" id="PF08275">
    <property type="entry name" value="DNAG_N"/>
    <property type="match status" value="1"/>
</dbReference>
<keyword evidence="3 12" id="KW-0808">Transferase</keyword>
<dbReference type="Gene3D" id="3.90.980.10">
    <property type="entry name" value="DNA primase, catalytic core, N-terminal domain"/>
    <property type="match status" value="1"/>
</dbReference>
<dbReference type="InterPro" id="IPR034151">
    <property type="entry name" value="TOPRIM_DnaG_bac"/>
</dbReference>
<dbReference type="SMART" id="SM00493">
    <property type="entry name" value="TOPRIM"/>
    <property type="match status" value="1"/>
</dbReference>
<dbReference type="Gene3D" id="3.40.1360.10">
    <property type="match status" value="1"/>
</dbReference>
<dbReference type="SMART" id="SM00400">
    <property type="entry name" value="ZnF_CHCC"/>
    <property type="match status" value="1"/>
</dbReference>
<evidence type="ECO:0000256" key="9">
    <source>
        <dbReference type="ARBA" id="ARBA00022842"/>
    </source>
</evidence>
<dbReference type="EC" id="2.7.7.101" evidence="12"/>
<dbReference type="GO" id="GO:0000428">
    <property type="term" value="C:DNA-directed RNA polymerase complex"/>
    <property type="evidence" value="ECO:0007669"/>
    <property type="project" value="UniProtKB-KW"/>
</dbReference>
<comment type="subunit">
    <text evidence="12">Monomer. Interacts with DnaB.</text>
</comment>
<dbReference type="CDD" id="cd03364">
    <property type="entry name" value="TOPRIM_DnaG_primases"/>
    <property type="match status" value="1"/>
</dbReference>
<keyword evidence="9" id="KW-0460">Magnesium</keyword>
<dbReference type="GO" id="GO:0008270">
    <property type="term" value="F:zinc ion binding"/>
    <property type="evidence" value="ECO:0007669"/>
    <property type="project" value="UniProtKB-KW"/>
</dbReference>
<comment type="caution">
    <text evidence="12">Lacks conserved residue(s) required for the propagation of feature annotation.</text>
</comment>
<dbReference type="InterPro" id="IPR002694">
    <property type="entry name" value="Znf_CHC2"/>
</dbReference>
<keyword evidence="5 12" id="KW-0235">DNA replication</keyword>
<dbReference type="PIRSF" id="PIRSF002811">
    <property type="entry name" value="DnaG"/>
    <property type="match status" value="1"/>
</dbReference>
<dbReference type="HAMAP" id="MF_00974">
    <property type="entry name" value="DNA_primase_DnaG"/>
    <property type="match status" value="1"/>
</dbReference>
<evidence type="ECO:0000259" key="14">
    <source>
        <dbReference type="PROSITE" id="PS50880"/>
    </source>
</evidence>
<evidence type="ECO:0000256" key="7">
    <source>
        <dbReference type="ARBA" id="ARBA00022771"/>
    </source>
</evidence>
<comment type="catalytic activity">
    <reaction evidence="12">
        <text>ssDNA + n NTP = ssDNA/pppN(pN)n-1 hybrid + (n-1) diphosphate.</text>
        <dbReference type="EC" id="2.7.7.101"/>
    </reaction>
</comment>
<proteinExistence type="inferred from homology"/>
<keyword evidence="8 13" id="KW-0862">Zinc</keyword>
<evidence type="ECO:0000256" key="12">
    <source>
        <dbReference type="HAMAP-Rule" id="MF_00974"/>
    </source>
</evidence>
<name>A0A383TX89_9FLAO</name>
<dbReference type="InterPro" id="IPR030846">
    <property type="entry name" value="DnaG_bac"/>
</dbReference>
<dbReference type="RefSeq" id="WP_119059124.1">
    <property type="nucleotide sequence ID" value="NZ_UNSC01000003.1"/>
</dbReference>
<dbReference type="PANTHER" id="PTHR30313:SF2">
    <property type="entry name" value="DNA PRIMASE"/>
    <property type="match status" value="1"/>
</dbReference>
<comment type="cofactor">
    <cofactor evidence="13">
        <name>Zn(2+)</name>
        <dbReference type="ChEBI" id="CHEBI:29105"/>
    </cofactor>
    <text evidence="13">Binds 1 zinc ion per monomer.</text>
</comment>
<dbReference type="PROSITE" id="PS50880">
    <property type="entry name" value="TOPRIM"/>
    <property type="match status" value="1"/>
</dbReference>
<dbReference type="SUPFAM" id="SSF57783">
    <property type="entry name" value="Zinc beta-ribbon"/>
    <property type="match status" value="1"/>
</dbReference>
<dbReference type="InterPro" id="IPR037068">
    <property type="entry name" value="DNA_primase_core_N_sf"/>
</dbReference>
<comment type="function">
    <text evidence="12 13">RNA polymerase that catalyzes the synthesis of short RNA molecules used as primers for DNA polymerase during DNA replication.</text>
</comment>
<evidence type="ECO:0000256" key="5">
    <source>
        <dbReference type="ARBA" id="ARBA00022705"/>
    </source>
</evidence>
<keyword evidence="1 12" id="KW-0240">DNA-directed RNA polymerase</keyword>
<evidence type="ECO:0000313" key="15">
    <source>
        <dbReference type="EMBL" id="SZD72262.1"/>
    </source>
</evidence>
<dbReference type="NCBIfam" id="TIGR01391">
    <property type="entry name" value="dnaG"/>
    <property type="match status" value="1"/>
</dbReference>
<evidence type="ECO:0000256" key="13">
    <source>
        <dbReference type="PIRNR" id="PIRNR002811"/>
    </source>
</evidence>
<keyword evidence="11 12" id="KW-0804">Transcription</keyword>
<evidence type="ECO:0000256" key="8">
    <source>
        <dbReference type="ARBA" id="ARBA00022833"/>
    </source>
</evidence>
<dbReference type="Gene3D" id="3.90.580.10">
    <property type="entry name" value="Zinc finger, CHC2-type domain"/>
    <property type="match status" value="1"/>
</dbReference>
<dbReference type="FunFam" id="3.40.1360.10:FF:000002">
    <property type="entry name" value="DNA primase"/>
    <property type="match status" value="1"/>
</dbReference>
<dbReference type="GO" id="GO:0006269">
    <property type="term" value="P:DNA replication, synthesis of primer"/>
    <property type="evidence" value="ECO:0007669"/>
    <property type="project" value="UniProtKB-UniRule"/>
</dbReference>
<gene>
    <name evidence="12 15" type="primary">dnaG</name>
    <name evidence="15" type="ORF">SAMEA104719789_00702</name>
</gene>
<dbReference type="InterPro" id="IPR006171">
    <property type="entry name" value="TOPRIM_dom"/>
</dbReference>
<keyword evidence="7" id="KW-0863">Zinc-finger</keyword>
<organism evidence="15 16">
    <name type="scientific">Candidatus Ornithobacterium hominis</name>
    <dbReference type="NCBI Taxonomy" id="2497989"/>
    <lineage>
        <taxon>Bacteria</taxon>
        <taxon>Pseudomonadati</taxon>
        <taxon>Bacteroidota</taxon>
        <taxon>Flavobacteriia</taxon>
        <taxon>Flavobacteriales</taxon>
        <taxon>Weeksellaceae</taxon>
        <taxon>Ornithobacterium</taxon>
    </lineage>
</organism>
<dbReference type="Proteomes" id="UP000262142">
    <property type="component" value="Unassembled WGS sequence"/>
</dbReference>
<dbReference type="AlphaFoldDB" id="A0A383TX89"/>
<protein>
    <recommendedName>
        <fullName evidence="12 13">DNA primase</fullName>
        <ecNumber evidence="12">2.7.7.101</ecNumber>
    </recommendedName>
</protein>
<dbReference type="InterPro" id="IPR050219">
    <property type="entry name" value="DnaG_primase"/>
</dbReference>
<evidence type="ECO:0000256" key="4">
    <source>
        <dbReference type="ARBA" id="ARBA00022695"/>
    </source>
</evidence>
<dbReference type="GO" id="GO:0003899">
    <property type="term" value="F:DNA-directed RNA polymerase activity"/>
    <property type="evidence" value="ECO:0007669"/>
    <property type="project" value="UniProtKB-UniRule"/>
</dbReference>
<evidence type="ECO:0000256" key="10">
    <source>
        <dbReference type="ARBA" id="ARBA00023125"/>
    </source>
</evidence>
<dbReference type="InterPro" id="IPR036977">
    <property type="entry name" value="DNA_primase_Znf_CHC2"/>
</dbReference>
<keyword evidence="10 12" id="KW-0238">DNA-binding</keyword>
<reference evidence="15 16" key="1">
    <citation type="submission" date="2018-09" db="EMBL/GenBank/DDBJ databases">
        <authorList>
            <consortium name="Pathogen Informatics"/>
        </authorList>
    </citation>
    <scope>NUCLEOTIDE SEQUENCE [LARGE SCALE GENOMIC DNA]</scope>
    <source>
        <strain evidence="15 16">OH-22767</strain>
    </source>
</reference>
<accession>A0A383TX89</accession>
<dbReference type="GO" id="GO:1990077">
    <property type="term" value="C:primosome complex"/>
    <property type="evidence" value="ECO:0007669"/>
    <property type="project" value="UniProtKB-KW"/>
</dbReference>